<comment type="catalytic activity">
    <reaction evidence="1 14 16">
        <text>Endonucleolytic cleavage to 5'-phosphomonoester.</text>
        <dbReference type="EC" id="3.1.26.4"/>
    </reaction>
</comment>
<keyword evidence="11 14" id="KW-0255">Endonuclease</keyword>
<evidence type="ECO:0000256" key="7">
    <source>
        <dbReference type="ARBA" id="ARBA00019179"/>
    </source>
</evidence>
<keyword evidence="10 14" id="KW-0479">Metal-binding</keyword>
<evidence type="ECO:0000313" key="18">
    <source>
        <dbReference type="EMBL" id="GHK54096.1"/>
    </source>
</evidence>
<evidence type="ECO:0000313" key="19">
    <source>
        <dbReference type="Proteomes" id="UP000655094"/>
    </source>
</evidence>
<name>A0A919HSM5_KLEPN</name>
<evidence type="ECO:0000256" key="14">
    <source>
        <dbReference type="HAMAP-Rule" id="MF_00052"/>
    </source>
</evidence>
<evidence type="ECO:0000256" key="16">
    <source>
        <dbReference type="RuleBase" id="RU003515"/>
    </source>
</evidence>
<evidence type="ECO:0000256" key="11">
    <source>
        <dbReference type="ARBA" id="ARBA00022759"/>
    </source>
</evidence>
<keyword evidence="13 14" id="KW-0464">Manganese</keyword>
<reference evidence="18" key="1">
    <citation type="submission" date="2020-10" db="EMBL/GenBank/DDBJ databases">
        <title>Genome Sequence of ESBL Producing Zambian Clinical Strains.</title>
        <authorList>
            <person name="Shawa M."/>
            <person name="Furuta Y."/>
            <person name="Simbotwe M."/>
            <person name="Mulenga E."/>
            <person name="Mubanga M."/>
            <person name="Mulenga G."/>
            <person name="Kaile C."/>
            <person name="Zorigt T."/>
            <person name="Hang'ombe B."/>
            <person name="Higashi H."/>
        </authorList>
    </citation>
    <scope>NUCLEOTIDE SEQUENCE</scope>
    <source>
        <strain evidence="18">Zam_UTH_09</strain>
    </source>
</reference>
<comment type="caution">
    <text evidence="18">The sequence shown here is derived from an EMBL/GenBank/DDBJ whole genome shotgun (WGS) entry which is preliminary data.</text>
</comment>
<feature type="binding site" evidence="14">
    <location>
        <position position="88"/>
    </location>
    <ligand>
        <name>a divalent metal cation</name>
        <dbReference type="ChEBI" id="CHEBI:60240"/>
    </ligand>
</feature>
<dbReference type="AlphaFoldDB" id="A0A919HSM5"/>
<dbReference type="Pfam" id="PF02811">
    <property type="entry name" value="PHP"/>
    <property type="match status" value="1"/>
</dbReference>
<evidence type="ECO:0000256" key="9">
    <source>
        <dbReference type="ARBA" id="ARBA00022722"/>
    </source>
</evidence>
<dbReference type="GO" id="GO:0032299">
    <property type="term" value="C:ribonuclease H2 complex"/>
    <property type="evidence" value="ECO:0007669"/>
    <property type="project" value="TreeGrafter"/>
</dbReference>
<feature type="domain" description="RNase H type-2" evidence="17">
    <location>
        <begin position="1"/>
        <end position="179"/>
    </location>
</feature>
<dbReference type="NCBIfam" id="NF000596">
    <property type="entry name" value="PRK00015.1-4"/>
    <property type="match status" value="1"/>
</dbReference>
<evidence type="ECO:0000256" key="12">
    <source>
        <dbReference type="ARBA" id="ARBA00022801"/>
    </source>
</evidence>
<dbReference type="Pfam" id="PF01351">
    <property type="entry name" value="RNase_HII"/>
    <property type="match status" value="1"/>
</dbReference>
<dbReference type="InterPro" id="IPR003141">
    <property type="entry name" value="Pol/His_phosphatase_N"/>
</dbReference>
<dbReference type="GO" id="GO:0005737">
    <property type="term" value="C:cytoplasm"/>
    <property type="evidence" value="ECO:0007669"/>
    <property type="project" value="UniProtKB-SubCell"/>
</dbReference>
<dbReference type="GO" id="GO:0004523">
    <property type="term" value="F:RNA-DNA hybrid ribonuclease activity"/>
    <property type="evidence" value="ECO:0007669"/>
    <property type="project" value="UniProtKB-UniRule"/>
</dbReference>
<gene>
    <name evidence="14" type="primary">rnhB</name>
    <name evidence="18" type="ORF">KPZU09_38320</name>
</gene>
<dbReference type="Gene3D" id="3.20.20.140">
    <property type="entry name" value="Metal-dependent hydrolases"/>
    <property type="match status" value="1"/>
</dbReference>
<dbReference type="CDD" id="cd07182">
    <property type="entry name" value="RNase_HII_bacteria_HII_like"/>
    <property type="match status" value="1"/>
</dbReference>
<dbReference type="FunFam" id="3.30.420.10:FF:000006">
    <property type="entry name" value="Ribonuclease HII"/>
    <property type="match status" value="1"/>
</dbReference>
<keyword evidence="12 14" id="KW-0378">Hydrolase</keyword>
<keyword evidence="8 14" id="KW-0963">Cytoplasm</keyword>
<dbReference type="GO" id="GO:0043137">
    <property type="term" value="P:DNA replication, removal of RNA primer"/>
    <property type="evidence" value="ECO:0007669"/>
    <property type="project" value="TreeGrafter"/>
</dbReference>
<evidence type="ECO:0000256" key="13">
    <source>
        <dbReference type="ARBA" id="ARBA00023211"/>
    </source>
</evidence>
<comment type="similarity">
    <text evidence="5 14 16">Belongs to the RNase HII family.</text>
</comment>
<evidence type="ECO:0000256" key="6">
    <source>
        <dbReference type="ARBA" id="ARBA00012180"/>
    </source>
</evidence>
<dbReference type="GO" id="GO:0003723">
    <property type="term" value="F:RNA binding"/>
    <property type="evidence" value="ECO:0007669"/>
    <property type="project" value="UniProtKB-UniRule"/>
</dbReference>
<comment type="cofactor">
    <cofactor evidence="14">
        <name>Mn(2+)</name>
        <dbReference type="ChEBI" id="CHEBI:29035"/>
    </cofactor>
    <cofactor evidence="14">
        <name>Mg(2+)</name>
        <dbReference type="ChEBI" id="CHEBI:18420"/>
    </cofactor>
    <text evidence="14">Manganese or magnesium. Binds 1 divalent metal ion per monomer in the absence of substrate. May bind a second metal ion after substrate binding.</text>
</comment>
<dbReference type="InterPro" id="IPR036397">
    <property type="entry name" value="RNaseH_sf"/>
</dbReference>
<evidence type="ECO:0000259" key="17">
    <source>
        <dbReference type="PROSITE" id="PS51975"/>
    </source>
</evidence>
<evidence type="ECO:0000256" key="2">
    <source>
        <dbReference type="ARBA" id="ARBA00001946"/>
    </source>
</evidence>
<evidence type="ECO:0000256" key="1">
    <source>
        <dbReference type="ARBA" id="ARBA00000077"/>
    </source>
</evidence>
<dbReference type="PANTHER" id="PTHR10954:SF18">
    <property type="entry name" value="RIBONUCLEASE HII"/>
    <property type="match status" value="1"/>
</dbReference>
<dbReference type="GO" id="GO:0006298">
    <property type="term" value="P:mismatch repair"/>
    <property type="evidence" value="ECO:0007669"/>
    <property type="project" value="TreeGrafter"/>
</dbReference>
<dbReference type="InterPro" id="IPR012337">
    <property type="entry name" value="RNaseH-like_sf"/>
</dbReference>
<evidence type="ECO:0000256" key="3">
    <source>
        <dbReference type="ARBA" id="ARBA00004065"/>
    </source>
</evidence>
<keyword evidence="9 14" id="KW-0540">Nuclease</keyword>
<dbReference type="EC" id="3.1.26.4" evidence="6 14"/>
<dbReference type="InterPro" id="IPR016195">
    <property type="entry name" value="Pol/histidinol_Pase-like"/>
</dbReference>
<dbReference type="NCBIfam" id="NF000595">
    <property type="entry name" value="PRK00015.1-3"/>
    <property type="match status" value="1"/>
</dbReference>
<dbReference type="InterPro" id="IPR004013">
    <property type="entry name" value="PHP_dom"/>
</dbReference>
<protein>
    <recommendedName>
        <fullName evidence="7 14">Ribonuclease HII</fullName>
        <shortName evidence="14">RNase HII</shortName>
        <ecNumber evidence="6 14">3.1.26.4</ecNumber>
    </recommendedName>
</protein>
<dbReference type="InterPro" id="IPR001352">
    <property type="entry name" value="RNase_HII/HIII"/>
</dbReference>
<dbReference type="SUPFAM" id="SSF53098">
    <property type="entry name" value="Ribonuclease H-like"/>
    <property type="match status" value="1"/>
</dbReference>
<comment type="function">
    <text evidence="3 14 16">Endonuclease that specifically degrades the RNA of RNA-DNA hybrids.</text>
</comment>
<evidence type="ECO:0000256" key="5">
    <source>
        <dbReference type="ARBA" id="ARBA00007383"/>
    </source>
</evidence>
<dbReference type="Gene3D" id="3.30.420.10">
    <property type="entry name" value="Ribonuclease H-like superfamily/Ribonuclease H"/>
    <property type="match status" value="1"/>
</dbReference>
<dbReference type="InterPro" id="IPR024567">
    <property type="entry name" value="RNase_HII/HIII_dom"/>
</dbReference>
<comment type="cofactor">
    <cofactor evidence="2">
        <name>Mg(2+)</name>
        <dbReference type="ChEBI" id="CHEBI:18420"/>
    </cofactor>
</comment>
<organism evidence="18 19">
    <name type="scientific">Klebsiella pneumoniae</name>
    <dbReference type="NCBI Taxonomy" id="573"/>
    <lineage>
        <taxon>Bacteria</taxon>
        <taxon>Pseudomonadati</taxon>
        <taxon>Pseudomonadota</taxon>
        <taxon>Gammaproteobacteria</taxon>
        <taxon>Enterobacterales</taxon>
        <taxon>Enterobacteriaceae</taxon>
        <taxon>Klebsiella/Raoultella group</taxon>
        <taxon>Klebsiella</taxon>
        <taxon>Klebsiella pneumoniae complex</taxon>
    </lineage>
</organism>
<evidence type="ECO:0000256" key="15">
    <source>
        <dbReference type="PROSITE-ProRule" id="PRU01319"/>
    </source>
</evidence>
<dbReference type="PROSITE" id="PS51975">
    <property type="entry name" value="RNASE_H_2"/>
    <property type="match status" value="1"/>
</dbReference>
<dbReference type="GO" id="GO:0030145">
    <property type="term" value="F:manganese ion binding"/>
    <property type="evidence" value="ECO:0007669"/>
    <property type="project" value="UniProtKB-UniRule"/>
</dbReference>
<evidence type="ECO:0000256" key="4">
    <source>
        <dbReference type="ARBA" id="ARBA00004496"/>
    </source>
</evidence>
<proteinExistence type="inferred from homology"/>
<dbReference type="SMART" id="SM00481">
    <property type="entry name" value="POLIIIAc"/>
    <property type="match status" value="1"/>
</dbReference>
<comment type="caution">
    <text evidence="14 15">Lacks conserved residue(s) required for the propagation of feature annotation.</text>
</comment>
<sequence length="268" mass="28951">MAPVGAVVTAAVILDPAKPIVGLNDSKKLSEKRRLALFDEIKEKALCWSLGRAEPHEIDELNILHATMLAMQRAVAGLSIVPEFVLIDGNRCPSLPMPSQAVVKGDSRVAEISAASILAKVTRDAEMATLDLAFPHYGFAQHKGYPTAVHLQKLQEHGATEHHRRSFGPVKRARPGVQLSHRDLKMAEPRFVHLRVHSDYSMIDGLAKTGPLVKKAASLGMPALAITDFTNLCGLVKFYGRDTARGLSRSSAPTFTCSATCSATNLPS</sequence>
<evidence type="ECO:0000256" key="10">
    <source>
        <dbReference type="ARBA" id="ARBA00022723"/>
    </source>
</evidence>
<evidence type="ECO:0000256" key="8">
    <source>
        <dbReference type="ARBA" id="ARBA00022490"/>
    </source>
</evidence>
<dbReference type="HAMAP" id="MF_00052_B">
    <property type="entry name" value="RNase_HII_B"/>
    <property type="match status" value="1"/>
</dbReference>
<dbReference type="Proteomes" id="UP000655094">
    <property type="component" value="Unassembled WGS sequence"/>
</dbReference>
<comment type="subcellular location">
    <subcellularLocation>
        <location evidence="4 14">Cytoplasm</location>
    </subcellularLocation>
</comment>
<dbReference type="PANTHER" id="PTHR10954">
    <property type="entry name" value="RIBONUCLEASE H2 SUBUNIT A"/>
    <property type="match status" value="1"/>
</dbReference>
<dbReference type="InterPro" id="IPR022898">
    <property type="entry name" value="RNase_HII"/>
</dbReference>
<accession>A0A919HSM5</accession>
<dbReference type="EMBL" id="BNFF01000001">
    <property type="protein sequence ID" value="GHK54096.1"/>
    <property type="molecule type" value="Genomic_DNA"/>
</dbReference>
<dbReference type="SUPFAM" id="SSF89550">
    <property type="entry name" value="PHP domain-like"/>
    <property type="match status" value="1"/>
</dbReference>